<protein>
    <submittedName>
        <fullName evidence="2">Uncharacterized protein</fullName>
    </submittedName>
</protein>
<feature type="region of interest" description="Disordered" evidence="1">
    <location>
        <begin position="85"/>
        <end position="107"/>
    </location>
</feature>
<proteinExistence type="predicted"/>
<dbReference type="AlphaFoldDB" id="A0A7W5D1Y6"/>
<feature type="compositionally biased region" description="Basic and acidic residues" evidence="1">
    <location>
        <begin position="42"/>
        <end position="51"/>
    </location>
</feature>
<feature type="compositionally biased region" description="Basic and acidic residues" evidence="1">
    <location>
        <begin position="58"/>
        <end position="68"/>
    </location>
</feature>
<evidence type="ECO:0000256" key="1">
    <source>
        <dbReference type="SAM" id="MobiDB-lite"/>
    </source>
</evidence>
<dbReference type="Proteomes" id="UP000530850">
    <property type="component" value="Unassembled WGS sequence"/>
</dbReference>
<feature type="region of interest" description="Disordered" evidence="1">
    <location>
        <begin position="42"/>
        <end position="68"/>
    </location>
</feature>
<accession>A0A7W5D1Y6</accession>
<dbReference type="EMBL" id="JACHYA010000003">
    <property type="protein sequence ID" value="MBB3171384.1"/>
    <property type="molecule type" value="Genomic_DNA"/>
</dbReference>
<feature type="region of interest" description="Disordered" evidence="1">
    <location>
        <begin position="142"/>
        <end position="187"/>
    </location>
</feature>
<comment type="caution">
    <text evidence="2">The sequence shown here is derived from an EMBL/GenBank/DDBJ whole genome shotgun (WGS) entry which is preliminary data.</text>
</comment>
<gene>
    <name evidence="2" type="ORF">FHR31_001202</name>
</gene>
<sequence length="239" mass="26941">MPHPRNRCEIGTKNEDVAKVRLQNCHTLENATQRVEKTRMWQKTDAREVHVTRRRKRDGASKGKGREAVAPDWMARVKGAQTMAQRSAGKARRDAMDTNGGYAGRRRHGAWRAGTEPHRGCQSPAKVARGRNCCGSADCRRGPGRGRGQPRAAGGAMGRPGLGAQCGRRSYASRRQRRATGREGRQHAFNGRLPALWQSRPWRRSAPSSDYARLWRFINPSIERWNNDRYAVNGPFGRY</sequence>
<name>A0A7W5D1Y6_9ACTN</name>
<evidence type="ECO:0000313" key="2">
    <source>
        <dbReference type="EMBL" id="MBB3171384.1"/>
    </source>
</evidence>
<organism evidence="2 3">
    <name type="scientific">Parvibacter caecicola</name>
    <dbReference type="NCBI Taxonomy" id="747645"/>
    <lineage>
        <taxon>Bacteria</taxon>
        <taxon>Bacillati</taxon>
        <taxon>Actinomycetota</taxon>
        <taxon>Coriobacteriia</taxon>
        <taxon>Coriobacteriales</taxon>
        <taxon>Coriobacteriaceae</taxon>
        <taxon>Parvibacter</taxon>
    </lineage>
</organism>
<evidence type="ECO:0000313" key="3">
    <source>
        <dbReference type="Proteomes" id="UP000530850"/>
    </source>
</evidence>
<reference evidence="2 3" key="1">
    <citation type="submission" date="2020-08" db="EMBL/GenBank/DDBJ databases">
        <title>Sequencing the genomes of 1000 actinobacteria strains.</title>
        <authorList>
            <person name="Klenk H.-P."/>
        </authorList>
    </citation>
    <scope>NUCLEOTIDE SEQUENCE [LARGE SCALE GENOMIC DNA]</scope>
    <source>
        <strain evidence="2 3">DSM 22242</strain>
    </source>
</reference>